<name>A0A515ENW7_9BURK</name>
<gene>
    <name evidence="1" type="ORF">EXZ61_09215</name>
</gene>
<accession>A0A515ENW7</accession>
<evidence type="ECO:0000313" key="2">
    <source>
        <dbReference type="Proteomes" id="UP000317365"/>
    </source>
</evidence>
<dbReference type="AlphaFoldDB" id="A0A515ENW7"/>
<organism evidence="1 2">
    <name type="scientific">Rhodoferax aquaticus</name>
    <dbReference type="NCBI Taxonomy" id="2527691"/>
    <lineage>
        <taxon>Bacteria</taxon>
        <taxon>Pseudomonadati</taxon>
        <taxon>Pseudomonadota</taxon>
        <taxon>Betaproteobacteria</taxon>
        <taxon>Burkholderiales</taxon>
        <taxon>Comamonadaceae</taxon>
        <taxon>Rhodoferax</taxon>
    </lineage>
</organism>
<dbReference type="SUPFAM" id="SSF56059">
    <property type="entry name" value="Glutathione synthetase ATP-binding domain-like"/>
    <property type="match status" value="1"/>
</dbReference>
<protein>
    <recommendedName>
        <fullName evidence="3">Circularly permuted type 2 ATP-grasp protein</fullName>
    </recommendedName>
</protein>
<reference evidence="2" key="2">
    <citation type="journal article" date="2020" name="Int. J. Syst. Evol. Microbiol.">
        <title>Genomic insights into a novel species Rhodoferax aquaticus sp. nov., isolated from freshwater.</title>
        <authorList>
            <person name="Li T."/>
            <person name="Zhuo Y."/>
            <person name="Jin C.Z."/>
            <person name="Wu X."/>
            <person name="Ko S.R."/>
            <person name="Jin F.J."/>
            <person name="Ahn C.Y."/>
            <person name="Oh H.M."/>
            <person name="Lee H.G."/>
            <person name="Jin L."/>
        </authorList>
    </citation>
    <scope>NUCLEOTIDE SEQUENCE [LARGE SCALE GENOMIC DNA]</scope>
    <source>
        <strain evidence="2">Gr-4</strain>
    </source>
</reference>
<sequence>MTHTSPALADALNHHCYCKTLDVNLLSQAIGRDPRLRDIACTLAQTHPHLFSNTAVFVSHATVQAVQNAVAAIERTLSLPGWAAQVLPAASAIAQADHGPMGVFMGYDFHLTPTGPQLIEINTNAGGAMLNAVLLRAQAACCDLMDTTLHAYGNVSTLEDDFVAMFQAEWALFLQAQGQAPRPLRSIAIVDQAPDSQYLAPEFSLFAQLFKRHDIEAVVVDAASLQLRDGQLFSDTLALDLVYNRLTDFDLSAADHTALAQAYARGLAAVTPHPRAHALRANKQHLVTLGQAAALKALGLDAADQRTLLAAVPASERVSPDHAPELWERRKQLFFKPLDGFGARAVYRGDKLTKKVWEQIQAGDYIAQTLVPPPLRAMQIDGATTELKFDVRAYTYAGQVQLLAARTYSGQTTNFRTPGGGFAPVLLAPELSDLAQQGMLLPDSKRCA</sequence>
<keyword evidence="2" id="KW-1185">Reference proteome</keyword>
<dbReference type="Proteomes" id="UP000317365">
    <property type="component" value="Chromosome"/>
</dbReference>
<reference evidence="2" key="1">
    <citation type="submission" date="2019-02" db="EMBL/GenBank/DDBJ databases">
        <title>Complete genome sequence of Rhodoferax sp. Gr-4.</title>
        <authorList>
            <person name="Jin L."/>
        </authorList>
    </citation>
    <scope>NUCLEOTIDE SEQUENCE [LARGE SCALE GENOMIC DNA]</scope>
    <source>
        <strain evidence="2">Gr-4</strain>
    </source>
</reference>
<evidence type="ECO:0000313" key="1">
    <source>
        <dbReference type="EMBL" id="QDL54330.1"/>
    </source>
</evidence>
<dbReference type="RefSeq" id="WP_142811147.1">
    <property type="nucleotide sequence ID" value="NZ_CP036282.1"/>
</dbReference>
<dbReference type="KEGG" id="rhg:EXZ61_09215"/>
<evidence type="ECO:0008006" key="3">
    <source>
        <dbReference type="Google" id="ProtNLM"/>
    </source>
</evidence>
<proteinExistence type="predicted"/>
<dbReference type="EMBL" id="CP036282">
    <property type="protein sequence ID" value="QDL54330.1"/>
    <property type="molecule type" value="Genomic_DNA"/>
</dbReference>